<dbReference type="PANTHER" id="PTHR39466">
    <property type="entry name" value="RGS DOMAIN-CONTAINING PROTEIN"/>
    <property type="match status" value="1"/>
</dbReference>
<name>A0A167TFF6_9AGAM</name>
<dbReference type="InterPro" id="IPR036305">
    <property type="entry name" value="RGS_sf"/>
</dbReference>
<keyword evidence="1" id="KW-0472">Membrane</keyword>
<evidence type="ECO:0000256" key="1">
    <source>
        <dbReference type="SAM" id="Phobius"/>
    </source>
</evidence>
<feature type="transmembrane region" description="Helical" evidence="1">
    <location>
        <begin position="71"/>
        <end position="92"/>
    </location>
</feature>
<keyword evidence="1" id="KW-0812">Transmembrane</keyword>
<evidence type="ECO:0008006" key="4">
    <source>
        <dbReference type="Google" id="ProtNLM"/>
    </source>
</evidence>
<keyword evidence="3" id="KW-1185">Reference proteome</keyword>
<dbReference type="SUPFAM" id="SSF48097">
    <property type="entry name" value="Regulator of G-protein signaling, RGS"/>
    <property type="match status" value="1"/>
</dbReference>
<dbReference type="STRING" id="436010.A0A167TFF6"/>
<feature type="transmembrane region" description="Helical" evidence="1">
    <location>
        <begin position="104"/>
        <end position="124"/>
    </location>
</feature>
<keyword evidence="1" id="KW-1133">Transmembrane helix</keyword>
<dbReference type="EMBL" id="KV418255">
    <property type="protein sequence ID" value="KZP02886.1"/>
    <property type="molecule type" value="Genomic_DNA"/>
</dbReference>
<evidence type="ECO:0000313" key="2">
    <source>
        <dbReference type="EMBL" id="KZP02886.1"/>
    </source>
</evidence>
<sequence length="260" mass="28877">MHVVATFVKSKSAKQLNLDGVVRDTLLRDLKHSVHPDVFLHVYREVYDALSNSVPRFLAQATVSVNRQKQIYHYVVGVVLILISITIAIILITCVHTPPNSHRAWRLFALPWWQIGCMSILSSFRGYCSQIARRGNVQIRSWELQEHSSDEESYTLIRATPSLLTSAVHLGPDTSDEDDCSITSSEKRAIAPFADEFSDGAPSDPLPVPKVFGPERVVIDPRIKALHSRLKFEMLGIGLLCTSAYSAIIFSVPGPLTSSP</sequence>
<protein>
    <recommendedName>
        <fullName evidence="4">RGS domain-containing protein</fullName>
    </recommendedName>
</protein>
<reference evidence="2 3" key="1">
    <citation type="journal article" date="2016" name="Mol. Biol. Evol.">
        <title>Comparative Genomics of Early-Diverging Mushroom-Forming Fungi Provides Insights into the Origins of Lignocellulose Decay Capabilities.</title>
        <authorList>
            <person name="Nagy L.G."/>
            <person name="Riley R."/>
            <person name="Tritt A."/>
            <person name="Adam C."/>
            <person name="Daum C."/>
            <person name="Floudas D."/>
            <person name="Sun H."/>
            <person name="Yadav J.S."/>
            <person name="Pangilinan J."/>
            <person name="Larsson K.H."/>
            <person name="Matsuura K."/>
            <person name="Barry K."/>
            <person name="Labutti K."/>
            <person name="Kuo R."/>
            <person name="Ohm R.A."/>
            <person name="Bhattacharya S.S."/>
            <person name="Shirouzu T."/>
            <person name="Yoshinaga Y."/>
            <person name="Martin F.M."/>
            <person name="Grigoriev I.V."/>
            <person name="Hibbett D.S."/>
        </authorList>
    </citation>
    <scope>NUCLEOTIDE SEQUENCE [LARGE SCALE GENOMIC DNA]</scope>
    <source>
        <strain evidence="2 3">CBS 109695</strain>
    </source>
</reference>
<evidence type="ECO:0000313" key="3">
    <source>
        <dbReference type="Proteomes" id="UP000076532"/>
    </source>
</evidence>
<dbReference type="Proteomes" id="UP000076532">
    <property type="component" value="Unassembled WGS sequence"/>
</dbReference>
<organism evidence="2 3">
    <name type="scientific">Athelia psychrophila</name>
    <dbReference type="NCBI Taxonomy" id="1759441"/>
    <lineage>
        <taxon>Eukaryota</taxon>
        <taxon>Fungi</taxon>
        <taxon>Dikarya</taxon>
        <taxon>Basidiomycota</taxon>
        <taxon>Agaricomycotina</taxon>
        <taxon>Agaricomycetes</taxon>
        <taxon>Agaricomycetidae</taxon>
        <taxon>Atheliales</taxon>
        <taxon>Atheliaceae</taxon>
        <taxon>Athelia</taxon>
    </lineage>
</organism>
<feature type="transmembrane region" description="Helical" evidence="1">
    <location>
        <begin position="232"/>
        <end position="252"/>
    </location>
</feature>
<dbReference type="Gene3D" id="1.10.167.10">
    <property type="entry name" value="Regulator of G-protein Signalling 4, domain 2"/>
    <property type="match status" value="1"/>
</dbReference>
<proteinExistence type="predicted"/>
<dbReference type="OrthoDB" id="3232309at2759"/>
<gene>
    <name evidence="2" type="ORF">FIBSPDRAFT_969521</name>
</gene>
<dbReference type="PANTHER" id="PTHR39466:SF1">
    <property type="entry name" value="RGS DOMAIN-CONTAINING PROTEIN"/>
    <property type="match status" value="1"/>
</dbReference>
<accession>A0A167TFF6</accession>
<dbReference type="InterPro" id="IPR044926">
    <property type="entry name" value="RGS_subdomain_2"/>
</dbReference>
<dbReference type="AlphaFoldDB" id="A0A167TFF6"/>